<gene>
    <name evidence="1" type="ORF">MTR67_045191</name>
</gene>
<sequence length="81" mass="9622">MVSGGWIVDISSGPSLHLLIHTEWWKVEKNNILNESFGEKFHTKSLMGMIVGQFFKLWINYFWWEVASTWCVPSWSRQHDH</sequence>
<evidence type="ECO:0000313" key="1">
    <source>
        <dbReference type="EMBL" id="WMV51806.1"/>
    </source>
</evidence>
<keyword evidence="2" id="KW-1185">Reference proteome</keyword>
<protein>
    <submittedName>
        <fullName evidence="1">Uncharacterized protein</fullName>
    </submittedName>
</protein>
<dbReference type="EMBL" id="CP133621">
    <property type="protein sequence ID" value="WMV51806.1"/>
    <property type="molecule type" value="Genomic_DNA"/>
</dbReference>
<reference evidence="1" key="1">
    <citation type="submission" date="2023-08" db="EMBL/GenBank/DDBJ databases">
        <title>A de novo genome assembly of Solanum verrucosum Schlechtendal, a Mexican diploid species geographically isolated from the other diploid A-genome species in potato relatives.</title>
        <authorList>
            <person name="Hosaka K."/>
        </authorList>
    </citation>
    <scope>NUCLEOTIDE SEQUENCE</scope>
    <source>
        <tissue evidence="1">Young leaves</tissue>
    </source>
</reference>
<accession>A0AAF0UVF3</accession>
<dbReference type="Proteomes" id="UP001234989">
    <property type="component" value="Chromosome 10"/>
</dbReference>
<organism evidence="1 2">
    <name type="scientific">Solanum verrucosum</name>
    <dbReference type="NCBI Taxonomy" id="315347"/>
    <lineage>
        <taxon>Eukaryota</taxon>
        <taxon>Viridiplantae</taxon>
        <taxon>Streptophyta</taxon>
        <taxon>Embryophyta</taxon>
        <taxon>Tracheophyta</taxon>
        <taxon>Spermatophyta</taxon>
        <taxon>Magnoliopsida</taxon>
        <taxon>eudicotyledons</taxon>
        <taxon>Gunneridae</taxon>
        <taxon>Pentapetalae</taxon>
        <taxon>asterids</taxon>
        <taxon>lamiids</taxon>
        <taxon>Solanales</taxon>
        <taxon>Solanaceae</taxon>
        <taxon>Solanoideae</taxon>
        <taxon>Solaneae</taxon>
        <taxon>Solanum</taxon>
    </lineage>
</organism>
<evidence type="ECO:0000313" key="2">
    <source>
        <dbReference type="Proteomes" id="UP001234989"/>
    </source>
</evidence>
<proteinExistence type="predicted"/>
<name>A0AAF0UVF3_SOLVR</name>
<dbReference type="AlphaFoldDB" id="A0AAF0UVF3"/>